<dbReference type="InterPro" id="IPR051349">
    <property type="entry name" value="Hydrogenase_assoc-protein"/>
</dbReference>
<keyword evidence="1" id="KW-0560">Oxidoreductase</keyword>
<reference evidence="3 4" key="1">
    <citation type="submission" date="2018-07" db="EMBL/GenBank/DDBJ databases">
        <title>Genomic Encyclopedia of Type Strains, Phase IV (KMG-IV): sequencing the most valuable type-strain genomes for metagenomic binning, comparative biology and taxonomic classification.</title>
        <authorList>
            <person name="Goeker M."/>
        </authorList>
    </citation>
    <scope>NUCLEOTIDE SEQUENCE [LARGE SCALE GENOMIC DNA]</scope>
    <source>
        <strain evidence="3 4">DSM 7466</strain>
    </source>
</reference>
<dbReference type="InterPro" id="IPR037024">
    <property type="entry name" value="NiFe_Hase_small_N_sf"/>
</dbReference>
<dbReference type="PANTHER" id="PTHR42845">
    <property type="entry name" value="COENZYME F420-REDUCING HYDROGENASE, GAMMA SUBUNIT"/>
    <property type="match status" value="1"/>
</dbReference>
<gene>
    <name evidence="3" type="ORF">C7452_0245</name>
</gene>
<keyword evidence="4" id="KW-1185">Reference proteome</keyword>
<dbReference type="Proteomes" id="UP000256864">
    <property type="component" value="Unassembled WGS sequence"/>
</dbReference>
<sequence length="308" mass="33798">MAEKIKIGTMWLGGCSGCHLSIADFHEKLLDVMEHADFEFSPVLMDTKYDEIPELDVVIIEGGIVNDENREFAEELREKAKFVISYGTCAVYGGIPGLRNLWDKDEVIEEAYINSITTPNEEGVIPSEEVPHLEGRVKPLGEVIDVDFEVPGCPPRSDVAAEVVMALLTGEEIELPETNLCEVCPREKPPEGLAMDFIKRQFEVGKPEDDLCLIPQGLICMGPATVSICGAECPSIAIPCRGCYGPTARVEDQGAKMISAIASDYKVEEDKTVDPEEVAEQLDDIVGTFYTFTLPAALIPMKIKKEGK</sequence>
<dbReference type="RefSeq" id="WP_115891963.1">
    <property type="nucleotide sequence ID" value="NZ_QREL01000001.1"/>
</dbReference>
<evidence type="ECO:0000256" key="1">
    <source>
        <dbReference type="ARBA" id="ARBA00023002"/>
    </source>
</evidence>
<organism evidence="3 4">
    <name type="scientific">Methanothermobacter defluvii</name>
    <dbReference type="NCBI Taxonomy" id="49339"/>
    <lineage>
        <taxon>Archaea</taxon>
        <taxon>Methanobacteriati</taxon>
        <taxon>Methanobacteriota</taxon>
        <taxon>Methanomada group</taxon>
        <taxon>Methanobacteria</taxon>
        <taxon>Methanobacteriales</taxon>
        <taxon>Methanobacteriaceae</taxon>
        <taxon>Methanothermobacter</taxon>
    </lineage>
</organism>
<dbReference type="AlphaFoldDB" id="A0A371NCU7"/>
<evidence type="ECO:0000313" key="3">
    <source>
        <dbReference type="EMBL" id="REE28244.1"/>
    </source>
</evidence>
<dbReference type="Pfam" id="PF01058">
    <property type="entry name" value="Oxidored_q6"/>
    <property type="match status" value="1"/>
</dbReference>
<evidence type="ECO:0000259" key="2">
    <source>
        <dbReference type="Pfam" id="PF01058"/>
    </source>
</evidence>
<evidence type="ECO:0000313" key="4">
    <source>
        <dbReference type="Proteomes" id="UP000256864"/>
    </source>
</evidence>
<comment type="caution">
    <text evidence="3">The sequence shown here is derived from an EMBL/GenBank/DDBJ whole genome shotgun (WGS) entry which is preliminary data.</text>
</comment>
<dbReference type="InterPro" id="IPR006137">
    <property type="entry name" value="NADH_UbQ_OxRdtase-like_20kDa"/>
</dbReference>
<dbReference type="GO" id="GO:0016491">
    <property type="term" value="F:oxidoreductase activity"/>
    <property type="evidence" value="ECO:0007669"/>
    <property type="project" value="UniProtKB-KW"/>
</dbReference>
<accession>A0A371NCU7</accession>
<proteinExistence type="predicted"/>
<dbReference type="PANTHER" id="PTHR42845:SF2">
    <property type="entry name" value="F420-NON-REDUCING HYDROGENASE VHU SUBUNIT G"/>
    <property type="match status" value="1"/>
</dbReference>
<dbReference type="GO" id="GO:0051536">
    <property type="term" value="F:iron-sulfur cluster binding"/>
    <property type="evidence" value="ECO:0007669"/>
    <property type="project" value="InterPro"/>
</dbReference>
<dbReference type="EMBL" id="QREL01000001">
    <property type="protein sequence ID" value="REE28244.1"/>
    <property type="molecule type" value="Genomic_DNA"/>
</dbReference>
<feature type="domain" description="NADH:ubiquinone oxidoreductase-like 20kDa subunit" evidence="2">
    <location>
        <begin position="15"/>
        <end position="167"/>
    </location>
</feature>
<dbReference type="SUPFAM" id="SSF56770">
    <property type="entry name" value="HydA/Nqo6-like"/>
    <property type="match status" value="1"/>
</dbReference>
<protein>
    <submittedName>
        <fullName evidence="3">F420-non-reducing hydrogenase subunit G</fullName>
    </submittedName>
</protein>
<dbReference type="Gene3D" id="3.40.50.700">
    <property type="entry name" value="NADH:ubiquinone oxidoreductase-like, 20kDa subunit"/>
    <property type="match status" value="1"/>
</dbReference>
<name>A0A371NCU7_9EURY</name>